<dbReference type="GO" id="GO:0006516">
    <property type="term" value="P:glycoprotein catabolic process"/>
    <property type="evidence" value="ECO:0007669"/>
    <property type="project" value="TreeGrafter"/>
</dbReference>
<dbReference type="GO" id="GO:0005634">
    <property type="term" value="C:nucleus"/>
    <property type="evidence" value="ECO:0007669"/>
    <property type="project" value="TreeGrafter"/>
</dbReference>
<keyword evidence="6" id="KW-1185">Reference proteome</keyword>
<protein>
    <submittedName>
        <fullName evidence="5">Cysteine proteinase</fullName>
    </submittedName>
</protein>
<dbReference type="Pfam" id="PF01841">
    <property type="entry name" value="Transglut_core"/>
    <property type="match status" value="1"/>
</dbReference>
<dbReference type="STRING" id="1344416.A0A139AEZ1"/>
<dbReference type="Gene3D" id="2.20.25.10">
    <property type="match status" value="1"/>
</dbReference>
<dbReference type="GO" id="GO:0051787">
    <property type="term" value="F:misfolded protein binding"/>
    <property type="evidence" value="ECO:0007669"/>
    <property type="project" value="EnsemblFungi"/>
</dbReference>
<dbReference type="OrthoDB" id="409136at2759"/>
<proteinExistence type="inferred from homology"/>
<dbReference type="GO" id="GO:0005829">
    <property type="term" value="C:cytosol"/>
    <property type="evidence" value="ECO:0007669"/>
    <property type="project" value="TreeGrafter"/>
</dbReference>
<dbReference type="Gene3D" id="3.10.620.30">
    <property type="match status" value="1"/>
</dbReference>
<keyword evidence="2" id="KW-0479">Metal-binding</keyword>
<evidence type="ECO:0000259" key="4">
    <source>
        <dbReference type="SMART" id="SM00460"/>
    </source>
</evidence>
<dbReference type="InterPro" id="IPR050883">
    <property type="entry name" value="PNGase"/>
</dbReference>
<dbReference type="PANTHER" id="PTHR12143:SF19">
    <property type="entry name" value="PEPTIDE-N(4)-(N-ACETYL-BETA-GLUCOSAMINYL)ASPARAGINE AMIDASE"/>
    <property type="match status" value="1"/>
</dbReference>
<reference evidence="5 6" key="1">
    <citation type="journal article" date="2015" name="Genome Biol. Evol.">
        <title>Phylogenomic analyses indicate that early fungi evolved digesting cell walls of algal ancestors of land plants.</title>
        <authorList>
            <person name="Chang Y."/>
            <person name="Wang S."/>
            <person name="Sekimoto S."/>
            <person name="Aerts A.L."/>
            <person name="Choi C."/>
            <person name="Clum A."/>
            <person name="LaButti K.M."/>
            <person name="Lindquist E.A."/>
            <person name="Yee Ngan C."/>
            <person name="Ohm R.A."/>
            <person name="Salamov A.A."/>
            <person name="Grigoriev I.V."/>
            <person name="Spatafora J.W."/>
            <person name="Berbee M.L."/>
        </authorList>
    </citation>
    <scope>NUCLEOTIDE SEQUENCE [LARGE SCALE GENOMIC DNA]</scope>
    <source>
        <strain evidence="5 6">JEL478</strain>
    </source>
</reference>
<evidence type="ECO:0000313" key="5">
    <source>
        <dbReference type="EMBL" id="KXS14993.1"/>
    </source>
</evidence>
<dbReference type="InterPro" id="IPR038765">
    <property type="entry name" value="Papain-like_cys_pep_sf"/>
</dbReference>
<comment type="similarity">
    <text evidence="1">Belongs to the transglutaminase-like superfamily. PNGase family.</text>
</comment>
<evidence type="ECO:0000256" key="2">
    <source>
        <dbReference type="ARBA" id="ARBA00022723"/>
    </source>
</evidence>
<dbReference type="GO" id="GO:0000224">
    <property type="term" value="F:peptide-N4-(N-acetyl-beta-glucosaminyl)asparagine amidase activity"/>
    <property type="evidence" value="ECO:0007669"/>
    <property type="project" value="EnsemblFungi"/>
</dbReference>
<dbReference type="OMA" id="PRYNSAI"/>
<gene>
    <name evidence="5" type="ORF">M427DRAFT_99232</name>
</gene>
<feature type="domain" description="Transglutaminase-like" evidence="4">
    <location>
        <begin position="124"/>
        <end position="182"/>
    </location>
</feature>
<dbReference type="Proteomes" id="UP000070544">
    <property type="component" value="Unassembled WGS sequence"/>
</dbReference>
<evidence type="ECO:0000256" key="3">
    <source>
        <dbReference type="ARBA" id="ARBA00022833"/>
    </source>
</evidence>
<dbReference type="SMART" id="SM00460">
    <property type="entry name" value="TGc"/>
    <property type="match status" value="1"/>
</dbReference>
<dbReference type="GO" id="GO:0036503">
    <property type="term" value="P:ERAD pathway"/>
    <property type="evidence" value="ECO:0007669"/>
    <property type="project" value="EnsemblFungi"/>
</dbReference>
<evidence type="ECO:0000256" key="1">
    <source>
        <dbReference type="ARBA" id="ARBA00009390"/>
    </source>
</evidence>
<dbReference type="FunFam" id="2.20.25.10:FF:000011">
    <property type="entry name" value="peptide-N(4)-(N-acetyl-beta- glucosaminyl)asparagine amidase"/>
    <property type="match status" value="1"/>
</dbReference>
<name>A0A139AEZ1_GONPJ</name>
<organism evidence="5 6">
    <name type="scientific">Gonapodya prolifera (strain JEL478)</name>
    <name type="common">Monoblepharis prolifera</name>
    <dbReference type="NCBI Taxonomy" id="1344416"/>
    <lineage>
        <taxon>Eukaryota</taxon>
        <taxon>Fungi</taxon>
        <taxon>Fungi incertae sedis</taxon>
        <taxon>Chytridiomycota</taxon>
        <taxon>Chytridiomycota incertae sedis</taxon>
        <taxon>Monoblepharidomycetes</taxon>
        <taxon>Monoblepharidales</taxon>
        <taxon>Gonapodyaceae</taxon>
        <taxon>Gonapodya</taxon>
    </lineage>
</organism>
<evidence type="ECO:0000313" key="6">
    <source>
        <dbReference type="Proteomes" id="UP000070544"/>
    </source>
</evidence>
<dbReference type="GO" id="GO:0046872">
    <property type="term" value="F:metal ion binding"/>
    <property type="evidence" value="ECO:0007669"/>
    <property type="project" value="UniProtKB-KW"/>
</dbReference>
<dbReference type="InterPro" id="IPR002931">
    <property type="entry name" value="Transglutaminase-like"/>
</dbReference>
<feature type="non-terminal residue" evidence="5">
    <location>
        <position position="223"/>
    </location>
</feature>
<dbReference type="EMBL" id="KQ965765">
    <property type="protein sequence ID" value="KXS14993.1"/>
    <property type="molecule type" value="Genomic_DNA"/>
</dbReference>
<accession>A0A139AEZ1</accession>
<dbReference type="PANTHER" id="PTHR12143">
    <property type="entry name" value="PEPTIDE N-GLYCANASE PNGASE -RELATED"/>
    <property type="match status" value="1"/>
</dbReference>
<keyword evidence="3" id="KW-0862">Zinc</keyword>
<sequence length="223" mass="25905">MARRLKETMAHCAVYEGEVMQDKAREKVPVERLHEEAHAVMKEEGGSFEVNLLKRVLNWFKNDFFTWTNNPPCKYCSSTSTRNVGMATPSGDELRWGGTRVELYACETCNKFTRFPRYNSPEKLLETRTGRCGEWANTFTLIARSLGYDARYVLDWTDHVWTEVWVEDTPGEGRWVHTDCCEAAYDAPLMYEKGWGKKLSYVFAFSHVEVTDVIRRYSRNPAN</sequence>
<dbReference type="SUPFAM" id="SSF54001">
    <property type="entry name" value="Cysteine proteinases"/>
    <property type="match status" value="1"/>
</dbReference>
<dbReference type="AlphaFoldDB" id="A0A139AEZ1"/>